<dbReference type="KEGG" id="pin:Ping_3049"/>
<reference evidence="1 2" key="1">
    <citation type="submission" date="2007-01" db="EMBL/GenBank/DDBJ databases">
        <title>Complete sequence of Psychromonas ingrahamii 37.</title>
        <authorList>
            <consortium name="US DOE Joint Genome Institute"/>
            <person name="Copeland A."/>
            <person name="Lucas S."/>
            <person name="Lapidus A."/>
            <person name="Barry K."/>
            <person name="Detter J.C."/>
            <person name="Glavina del Rio T."/>
            <person name="Hammon N."/>
            <person name="Israni S."/>
            <person name="Dalin E."/>
            <person name="Tice H."/>
            <person name="Pitluck S."/>
            <person name="Thompson L.S."/>
            <person name="Brettin T."/>
            <person name="Bruce D."/>
            <person name="Han C."/>
            <person name="Tapia R."/>
            <person name="Schmutz J."/>
            <person name="Larimer F."/>
            <person name="Land M."/>
            <person name="Hauser L."/>
            <person name="Kyrpides N."/>
            <person name="Ivanova N."/>
            <person name="Staley J."/>
            <person name="Richardson P."/>
        </authorList>
    </citation>
    <scope>NUCLEOTIDE SEQUENCE [LARGE SCALE GENOMIC DNA]</scope>
    <source>
        <strain evidence="1 2">37</strain>
    </source>
</reference>
<name>A1SZ35_PSYIN</name>
<keyword evidence="2" id="KW-1185">Reference proteome</keyword>
<gene>
    <name evidence="1" type="ordered locus">Ping_3049</name>
</gene>
<accession>A1SZ35</accession>
<dbReference type="Proteomes" id="UP000000639">
    <property type="component" value="Chromosome"/>
</dbReference>
<protein>
    <submittedName>
        <fullName evidence="1">Uncharacterized protein</fullName>
    </submittedName>
</protein>
<dbReference type="eggNOG" id="COG2430">
    <property type="taxonomic scope" value="Bacteria"/>
</dbReference>
<proteinExistence type="predicted"/>
<dbReference type="STRING" id="357804.Ping_3049"/>
<evidence type="ECO:0000313" key="2">
    <source>
        <dbReference type="Proteomes" id="UP000000639"/>
    </source>
</evidence>
<evidence type="ECO:0000313" key="1">
    <source>
        <dbReference type="EMBL" id="ABM04750.1"/>
    </source>
</evidence>
<dbReference type="HOGENOM" id="CLU_053683_0_0_6"/>
<sequence length="266" mass="29833">MSITIMNNETPWWGEVNLDKERCLQLDIGPLSVAIEHDAHEWRIHSQREKEVDTNDNRLHKIVGQFSPCYYQDVARYIVNSSSNHIQLLPALADRSVVCRPVAPINLDAGASVTLYVSTPIYLMINVVNSKTSLLQELATQRLSDTWFGPSTCSGELCYASATSGRLDLQKLPYRIQRATTPLLIHNNADDNLLFERVALPTPLLSLYAAKNGQLWTENITLTREDNGDFAQLKLGKAPLKMSFVNGPRKNIGHSQIIRAFSAIFN</sequence>
<dbReference type="AlphaFoldDB" id="A1SZ35"/>
<dbReference type="EMBL" id="CP000510">
    <property type="protein sequence ID" value="ABM04750.1"/>
    <property type="molecule type" value="Genomic_DNA"/>
</dbReference>
<organism evidence="1 2">
    <name type="scientific">Psychromonas ingrahamii (strain DSM 17664 / CCUG 51855 / 37)</name>
    <dbReference type="NCBI Taxonomy" id="357804"/>
    <lineage>
        <taxon>Bacteria</taxon>
        <taxon>Pseudomonadati</taxon>
        <taxon>Pseudomonadota</taxon>
        <taxon>Gammaproteobacteria</taxon>
        <taxon>Alteromonadales</taxon>
        <taxon>Psychromonadaceae</taxon>
        <taxon>Psychromonas</taxon>
    </lineage>
</organism>